<dbReference type="InterPro" id="IPR001619">
    <property type="entry name" value="Sec1-like"/>
</dbReference>
<sequence length="628" mass="70961">MSLNIREKQIAALKQMLNFNVPQTKGAFAEPVWKLLVYDRCGQDIISPLLSVKELRDMGMTLHMLLHSDRDPIPEVPAIYFVAPTAENVTRISQDFRNELYDQYYLNFVSPVSRQHLEDLASAALQANCVANVSKVFDQYLNFITLENDLFLLKHNDRDAVSYYAINRGDVKDTEIDSIMDNIVDCLFSVFATLGTVPIIRSPKGNAAEMVAEKLDKRMRENLRDSRNSLFLDTAHVGGQFSFQRPLLVVLDRNMDMATPLHHTWTYQALTHDVLDLNLNRVSLEETASSLPSSEHVGARPRKNNKTFDLTQADKFWQLHKGSPFPAVAEAVQEELEAYRAQEDEVKKLKAAMGLEGDRTDEAMTMLSDNTAKLTSAVSSLPELLERKRLIDMHTSIATAILEHIKARKLDLYFETEEKLLGRQALDRSLLDLINDPEAGLPEDKLRVFLMAYVLGLDGALEYEEALERAGCDLRPLRYLRRWKDYARVTAPQPMGSYGGGPRTVGMFSKLMSQGSQFVMEGVKNLVVKKHKLPITRLLDALMELKSLPETDDYRYLDPKLLGRAEARAQAPFQEAVVFVVGGGNYIEYQNLVDYTRGKSKKVVYGCTQLTSAAQFLEQLARLGAEIK</sequence>
<reference evidence="2" key="1">
    <citation type="submission" date="2012-12" db="EMBL/GenBank/DDBJ databases">
        <title>Identification and characterization of a phenylalanine ammonia-lyase gene family in Isatis indigotica Fort.</title>
        <authorList>
            <person name="Liu Q."/>
            <person name="Chen J."/>
            <person name="Zhou X."/>
            <person name="Di P."/>
            <person name="Xiao Y."/>
            <person name="Xuan H."/>
            <person name="Zhang L."/>
            <person name="Chen W."/>
        </authorList>
    </citation>
    <scope>NUCLEOTIDE SEQUENCE</scope>
    <source>
        <tissue evidence="2">Salivary gland</tissue>
    </source>
</reference>
<name>A0A0K8R373_IXORI</name>
<dbReference type="InterPro" id="IPR027482">
    <property type="entry name" value="Sec1-like_dom2"/>
</dbReference>
<dbReference type="Gene3D" id="3.90.830.10">
    <property type="entry name" value="Syntaxin Binding Protein 1, Chain A, domain 2"/>
    <property type="match status" value="1"/>
</dbReference>
<dbReference type="Pfam" id="PF00995">
    <property type="entry name" value="Sec1"/>
    <property type="match status" value="1"/>
</dbReference>
<dbReference type="SUPFAM" id="SSF56815">
    <property type="entry name" value="Sec1/munc18-like (SM) proteins"/>
    <property type="match status" value="1"/>
</dbReference>
<comment type="similarity">
    <text evidence="1">Belongs to the STXBP/unc-18/SEC1 family.</text>
</comment>
<organism evidence="2">
    <name type="scientific">Ixodes ricinus</name>
    <name type="common">Common tick</name>
    <name type="synonym">Acarus ricinus</name>
    <dbReference type="NCBI Taxonomy" id="34613"/>
    <lineage>
        <taxon>Eukaryota</taxon>
        <taxon>Metazoa</taxon>
        <taxon>Ecdysozoa</taxon>
        <taxon>Arthropoda</taxon>
        <taxon>Chelicerata</taxon>
        <taxon>Arachnida</taxon>
        <taxon>Acari</taxon>
        <taxon>Parasitiformes</taxon>
        <taxon>Ixodida</taxon>
        <taxon>Ixodoidea</taxon>
        <taxon>Ixodidae</taxon>
        <taxon>Ixodinae</taxon>
        <taxon>Ixodes</taxon>
    </lineage>
</organism>
<dbReference type="Gene3D" id="1.25.40.60">
    <property type="match status" value="1"/>
</dbReference>
<dbReference type="GO" id="GO:0016192">
    <property type="term" value="P:vesicle-mediated transport"/>
    <property type="evidence" value="ECO:0007669"/>
    <property type="project" value="InterPro"/>
</dbReference>
<dbReference type="InterPro" id="IPR036045">
    <property type="entry name" value="Sec1-like_sf"/>
</dbReference>
<dbReference type="InterPro" id="IPR043154">
    <property type="entry name" value="Sec-1-like_dom1"/>
</dbReference>
<dbReference type="Gene3D" id="3.40.50.1910">
    <property type="match status" value="1"/>
</dbReference>
<dbReference type="PANTHER" id="PTHR11679">
    <property type="entry name" value="VESICLE PROTEIN SORTING-ASSOCIATED"/>
    <property type="match status" value="1"/>
</dbReference>
<proteinExistence type="evidence at transcript level"/>
<dbReference type="InterPro" id="IPR043127">
    <property type="entry name" value="Sec-1-like_dom3a"/>
</dbReference>
<dbReference type="AlphaFoldDB" id="A0A0K8R373"/>
<protein>
    <submittedName>
        <fullName evidence="2">Putative vesicle trafficking protein sly1 sec1 family</fullName>
    </submittedName>
</protein>
<dbReference type="PIRSF" id="PIRSF005715">
    <property type="entry name" value="VPS45_Sec1"/>
    <property type="match status" value="1"/>
</dbReference>
<evidence type="ECO:0000256" key="1">
    <source>
        <dbReference type="ARBA" id="ARBA00009884"/>
    </source>
</evidence>
<accession>A0A0K8R373</accession>
<dbReference type="Gene3D" id="3.40.50.2060">
    <property type="match status" value="1"/>
</dbReference>
<dbReference type="EMBL" id="GADI01008256">
    <property type="protein sequence ID" value="JAA65552.1"/>
    <property type="molecule type" value="mRNA"/>
</dbReference>
<evidence type="ECO:0000313" key="2">
    <source>
        <dbReference type="EMBL" id="JAA65552.1"/>
    </source>
</evidence>
<dbReference type="FunFam" id="3.40.50.2060:FF:000002">
    <property type="entry name" value="sec1 family domain-containing protein 1"/>
    <property type="match status" value="1"/>
</dbReference>